<feature type="signal peptide" evidence="1">
    <location>
        <begin position="1"/>
        <end position="21"/>
    </location>
</feature>
<evidence type="ECO:0000256" key="1">
    <source>
        <dbReference type="SAM" id="SignalP"/>
    </source>
</evidence>
<dbReference type="OrthoDB" id="1116010at2"/>
<dbReference type="AlphaFoldDB" id="A0A1G6RCK0"/>
<keyword evidence="1" id="KW-0732">Signal</keyword>
<gene>
    <name evidence="2" type="ORF">SAMN04488104_101246</name>
</gene>
<dbReference type="STRING" id="686796.SAMN04488104_101246"/>
<proteinExistence type="predicted"/>
<feature type="chain" id="PRO_5011700892" evidence="1">
    <location>
        <begin position="22"/>
        <end position="276"/>
    </location>
</feature>
<name>A0A1G6RCK0_9BACT</name>
<organism evidence="2 3">
    <name type="scientific">Algoriphagus faecimaris</name>
    <dbReference type="NCBI Taxonomy" id="686796"/>
    <lineage>
        <taxon>Bacteria</taxon>
        <taxon>Pseudomonadati</taxon>
        <taxon>Bacteroidota</taxon>
        <taxon>Cytophagia</taxon>
        <taxon>Cytophagales</taxon>
        <taxon>Cyclobacteriaceae</taxon>
        <taxon>Algoriphagus</taxon>
    </lineage>
</organism>
<protein>
    <submittedName>
        <fullName evidence="2">Uncharacterized protein</fullName>
    </submittedName>
</protein>
<accession>A0A1G6RCK0</accession>
<sequence length="276" mass="32106">MKRIGILILLFSILFKGSAQDVLHSSPIATITVSDSDLLSFDTRDQLYLSNAQGDLYLFDENGDQINYFSPLQQGRLQQLEAAWTVTVFTFSEDRQEFRILDRFLNPVSEGRYPFPEVNLAKASTLGNANIIWIWDESDFSLKRMDYRRKAILDQQPLNLILNQEQLVVVELREIKNRLFMNTRSSGVFIFDNQANLLETLSLPSFDRICYFKDRLLWVEGQEVWFYHLPTGKTEVILDLKGRNAKEIQLGQERMALVYPDRIELFLIPEALKKLN</sequence>
<dbReference type="EMBL" id="FNAC01000012">
    <property type="protein sequence ID" value="SDD02123.1"/>
    <property type="molecule type" value="Genomic_DNA"/>
</dbReference>
<evidence type="ECO:0000313" key="3">
    <source>
        <dbReference type="Proteomes" id="UP000199060"/>
    </source>
</evidence>
<reference evidence="3" key="1">
    <citation type="submission" date="2016-10" db="EMBL/GenBank/DDBJ databases">
        <authorList>
            <person name="Varghese N."/>
            <person name="Submissions S."/>
        </authorList>
    </citation>
    <scope>NUCLEOTIDE SEQUENCE [LARGE SCALE GENOMIC DNA]</scope>
    <source>
        <strain evidence="3">DSM 23095</strain>
    </source>
</reference>
<dbReference type="Proteomes" id="UP000199060">
    <property type="component" value="Unassembled WGS sequence"/>
</dbReference>
<evidence type="ECO:0000313" key="2">
    <source>
        <dbReference type="EMBL" id="SDD02123.1"/>
    </source>
</evidence>
<dbReference type="RefSeq" id="WP_087938871.1">
    <property type="nucleotide sequence ID" value="NZ_FNAC01000012.1"/>
</dbReference>
<keyword evidence="3" id="KW-1185">Reference proteome</keyword>